<reference evidence="4" key="1">
    <citation type="journal article" date="2019" name="Int. J. Syst. Evol. Microbiol.">
        <title>The Global Catalogue of Microorganisms (GCM) 10K type strain sequencing project: providing services to taxonomists for standard genome sequencing and annotation.</title>
        <authorList>
            <consortium name="The Broad Institute Genomics Platform"/>
            <consortium name="The Broad Institute Genome Sequencing Center for Infectious Disease"/>
            <person name="Wu L."/>
            <person name="Ma J."/>
        </authorList>
    </citation>
    <scope>NUCLEOTIDE SEQUENCE [LARGE SCALE GENOMIC DNA]</scope>
    <source>
        <strain evidence="4">KCTC 23299</strain>
    </source>
</reference>
<comment type="caution">
    <text evidence="3">The sequence shown here is derived from an EMBL/GenBank/DDBJ whole genome shotgun (WGS) entry which is preliminary data.</text>
</comment>
<dbReference type="CDD" id="cd00093">
    <property type="entry name" value="HTH_XRE"/>
    <property type="match status" value="1"/>
</dbReference>
<name>A0ABW6A0L9_9BACT</name>
<dbReference type="PANTHER" id="PTHR46558">
    <property type="entry name" value="TRACRIPTIONAL REGULATORY PROTEIN-RELATED-RELATED"/>
    <property type="match status" value="1"/>
</dbReference>
<dbReference type="SUPFAM" id="SSF47413">
    <property type="entry name" value="lambda repressor-like DNA-binding domains"/>
    <property type="match status" value="1"/>
</dbReference>
<sequence>MKLHEKIKLLRKKRRMTQAQVAEMLFISQNSYSLIETGKTRIDIERLQKIAAIFSLTVHDILEILPPANDNWKISA</sequence>
<organism evidence="3 4">
    <name type="scientific">Terrimonas rubra</name>
    <dbReference type="NCBI Taxonomy" id="1035890"/>
    <lineage>
        <taxon>Bacteria</taxon>
        <taxon>Pseudomonadati</taxon>
        <taxon>Bacteroidota</taxon>
        <taxon>Chitinophagia</taxon>
        <taxon>Chitinophagales</taxon>
        <taxon>Chitinophagaceae</taxon>
        <taxon>Terrimonas</taxon>
    </lineage>
</organism>
<keyword evidence="1" id="KW-0238">DNA-binding</keyword>
<dbReference type="Proteomes" id="UP001597511">
    <property type="component" value="Unassembled WGS sequence"/>
</dbReference>
<evidence type="ECO:0000256" key="1">
    <source>
        <dbReference type="ARBA" id="ARBA00023125"/>
    </source>
</evidence>
<dbReference type="RefSeq" id="WP_386097211.1">
    <property type="nucleotide sequence ID" value="NZ_JBHUOZ010000001.1"/>
</dbReference>
<keyword evidence="4" id="KW-1185">Reference proteome</keyword>
<dbReference type="EMBL" id="JBHUOZ010000001">
    <property type="protein sequence ID" value="MFD2918260.1"/>
    <property type="molecule type" value="Genomic_DNA"/>
</dbReference>
<dbReference type="PANTHER" id="PTHR46558:SF4">
    <property type="entry name" value="DNA-BIDING PHAGE PROTEIN"/>
    <property type="match status" value="1"/>
</dbReference>
<evidence type="ECO:0000313" key="3">
    <source>
        <dbReference type="EMBL" id="MFD2918260.1"/>
    </source>
</evidence>
<dbReference type="PROSITE" id="PS50943">
    <property type="entry name" value="HTH_CROC1"/>
    <property type="match status" value="1"/>
</dbReference>
<dbReference type="Gene3D" id="1.10.260.40">
    <property type="entry name" value="lambda repressor-like DNA-binding domains"/>
    <property type="match status" value="1"/>
</dbReference>
<feature type="domain" description="HTH cro/C1-type" evidence="2">
    <location>
        <begin position="7"/>
        <end position="61"/>
    </location>
</feature>
<dbReference type="Pfam" id="PF01381">
    <property type="entry name" value="HTH_3"/>
    <property type="match status" value="1"/>
</dbReference>
<dbReference type="SMART" id="SM00530">
    <property type="entry name" value="HTH_XRE"/>
    <property type="match status" value="1"/>
</dbReference>
<accession>A0ABW6A0L9</accession>
<dbReference type="InterPro" id="IPR010982">
    <property type="entry name" value="Lambda_DNA-bd_dom_sf"/>
</dbReference>
<protein>
    <submittedName>
        <fullName evidence="3">Helix-turn-helix transcriptional regulator</fullName>
    </submittedName>
</protein>
<gene>
    <name evidence="3" type="ORF">ACFS6H_00985</name>
</gene>
<proteinExistence type="predicted"/>
<dbReference type="InterPro" id="IPR001387">
    <property type="entry name" value="Cro/C1-type_HTH"/>
</dbReference>
<evidence type="ECO:0000313" key="4">
    <source>
        <dbReference type="Proteomes" id="UP001597511"/>
    </source>
</evidence>
<evidence type="ECO:0000259" key="2">
    <source>
        <dbReference type="PROSITE" id="PS50943"/>
    </source>
</evidence>